<dbReference type="Pfam" id="PF13464">
    <property type="entry name" value="RodZ_C"/>
    <property type="match status" value="1"/>
</dbReference>
<sequence length="317" mass="33361">MGFGSALKQAREAQGRTTQDVALHTKIRSDYLQALEDGQLHQLPERTFARSYLQRYARELGLDPAPLLAEFDRQVPLPPAPSAGMSRHSPARPGRRRPWPLLLAAGAAVVLLGGAAAWRLGRAPAPVAAPAPEPATQAPVTVRLTVSSVPSGARVYLDNRYLGTTPVRLFPLQARDRAQLRVELTGRAPLKEAVALARSRNLRATLNPAGQRSLLTDLNAPRPTPAPSAQVPQAAAPTPATPAPAAITMTFSGSSWTRVTDAQGRVLFEGTPAAGTVKTFQAGVTIRTGNAAAVLVSVQGAASAPLGRAGEVVTRTF</sequence>
<reference evidence="5" key="1">
    <citation type="journal article" date="2019" name="Int. J. Syst. Evol. Microbiol.">
        <title>The Global Catalogue of Microorganisms (GCM) 10K type strain sequencing project: providing services to taxonomists for standard genome sequencing and annotation.</title>
        <authorList>
            <consortium name="The Broad Institute Genomics Platform"/>
            <consortium name="The Broad Institute Genome Sequencing Center for Infectious Disease"/>
            <person name="Wu L."/>
            <person name="Ma J."/>
        </authorList>
    </citation>
    <scope>NUCLEOTIDE SEQUENCE [LARGE SCALE GENOMIC DNA]</scope>
    <source>
        <strain evidence="5">CCUG 63830</strain>
    </source>
</reference>
<dbReference type="CDD" id="cd00093">
    <property type="entry name" value="HTH_XRE"/>
    <property type="match status" value="1"/>
</dbReference>
<dbReference type="EMBL" id="JBHSWB010000001">
    <property type="protein sequence ID" value="MFC6662136.1"/>
    <property type="molecule type" value="Genomic_DNA"/>
</dbReference>
<dbReference type="Pfam" id="PF08308">
    <property type="entry name" value="PEGA"/>
    <property type="match status" value="1"/>
</dbReference>
<evidence type="ECO:0000313" key="5">
    <source>
        <dbReference type="Proteomes" id="UP001596317"/>
    </source>
</evidence>
<dbReference type="InterPro" id="IPR013229">
    <property type="entry name" value="PEGA"/>
</dbReference>
<dbReference type="InterPro" id="IPR050400">
    <property type="entry name" value="Bact_Cytoskel_RodZ"/>
</dbReference>
<dbReference type="Proteomes" id="UP001596317">
    <property type="component" value="Unassembled WGS sequence"/>
</dbReference>
<dbReference type="PANTHER" id="PTHR34475">
    <property type="match status" value="1"/>
</dbReference>
<keyword evidence="5" id="KW-1185">Reference proteome</keyword>
<dbReference type="Pfam" id="PF13413">
    <property type="entry name" value="HTH_25"/>
    <property type="match status" value="1"/>
</dbReference>
<evidence type="ECO:0000259" key="3">
    <source>
        <dbReference type="Pfam" id="PF13464"/>
    </source>
</evidence>
<feature type="region of interest" description="Disordered" evidence="1">
    <location>
        <begin position="207"/>
        <end position="244"/>
    </location>
</feature>
<feature type="domain" description="PEGA" evidence="2">
    <location>
        <begin position="143"/>
        <end position="206"/>
    </location>
</feature>
<dbReference type="InterPro" id="IPR001387">
    <property type="entry name" value="Cro/C1-type_HTH"/>
</dbReference>
<feature type="domain" description="Cytoskeleton protein RodZ-like C-terminal" evidence="3">
    <location>
        <begin position="248"/>
        <end position="313"/>
    </location>
</feature>
<feature type="compositionally biased region" description="Polar residues" evidence="1">
    <location>
        <begin position="207"/>
        <end position="216"/>
    </location>
</feature>
<evidence type="ECO:0000256" key="1">
    <source>
        <dbReference type="SAM" id="MobiDB-lite"/>
    </source>
</evidence>
<accession>A0ABW1ZPC9</accession>
<dbReference type="Gene3D" id="1.10.260.40">
    <property type="entry name" value="lambda repressor-like DNA-binding domains"/>
    <property type="match status" value="1"/>
</dbReference>
<dbReference type="InterPro" id="IPR010982">
    <property type="entry name" value="Lambda_DNA-bd_dom_sf"/>
</dbReference>
<comment type="caution">
    <text evidence="4">The sequence shown here is derived from an EMBL/GenBank/DDBJ whole genome shotgun (WGS) entry which is preliminary data.</text>
</comment>
<gene>
    <name evidence="4" type="ORF">ACFP90_18760</name>
</gene>
<organism evidence="4 5">
    <name type="scientific">Deinococcus multiflagellatus</name>
    <dbReference type="NCBI Taxonomy" id="1656887"/>
    <lineage>
        <taxon>Bacteria</taxon>
        <taxon>Thermotogati</taxon>
        <taxon>Deinococcota</taxon>
        <taxon>Deinococci</taxon>
        <taxon>Deinococcales</taxon>
        <taxon>Deinococcaceae</taxon>
        <taxon>Deinococcus</taxon>
    </lineage>
</organism>
<dbReference type="PANTHER" id="PTHR34475:SF1">
    <property type="entry name" value="CYTOSKELETON PROTEIN RODZ"/>
    <property type="match status" value="1"/>
</dbReference>
<dbReference type="SUPFAM" id="SSF47413">
    <property type="entry name" value="lambda repressor-like DNA-binding domains"/>
    <property type="match status" value="1"/>
</dbReference>
<name>A0ABW1ZPC9_9DEIO</name>
<evidence type="ECO:0000259" key="2">
    <source>
        <dbReference type="Pfam" id="PF08308"/>
    </source>
</evidence>
<protein>
    <submittedName>
        <fullName evidence="4">RodZ domain-containing protein</fullName>
    </submittedName>
</protein>
<feature type="compositionally biased region" description="Low complexity" evidence="1">
    <location>
        <begin position="227"/>
        <end position="244"/>
    </location>
</feature>
<proteinExistence type="predicted"/>
<evidence type="ECO:0000313" key="4">
    <source>
        <dbReference type="EMBL" id="MFC6662136.1"/>
    </source>
</evidence>
<dbReference type="RefSeq" id="WP_263489946.1">
    <property type="nucleotide sequence ID" value="NZ_JAIQXV010000018.1"/>
</dbReference>
<dbReference type="InterPro" id="IPR025194">
    <property type="entry name" value="RodZ-like_C"/>
</dbReference>